<keyword evidence="3" id="KW-0210">Decarboxylase</keyword>
<dbReference type="Gene3D" id="3.40.640.10">
    <property type="entry name" value="Type I PLP-dependent aspartate aminotransferase-like (Major domain)"/>
    <property type="match status" value="1"/>
</dbReference>
<dbReference type="STRING" id="155417.A0A4Q4TDF8"/>
<dbReference type="Gene3D" id="3.90.1150.170">
    <property type="match status" value="1"/>
</dbReference>
<sequence length="536" mass="56605">MCVNLNPEVQDAPSQPPVAGHTGPTGDATLNRADEVEDLIDAVKSLIIPYIRSADASAAGRATGGRAPAPSNPASQSSGTVLVDAHEPEALVRKLRFSLPERDGRGRDGLLEIIGGVLRYSVNTWDQGFLDKLYSSTNAVGVVSELLLAVLNTNLHIYSVSPSLTVIEKTTARQLAALFGFNGPRAGGIVCQGGSASNMTSIVVARNTLYPSTKSRGNAGHHFVLFTSKHGHYSVEKAAITCGMGSANVVPIPVDSAGCMDPSALRAAISRAKAEGKAPLYVNATAGTTVLGSYDPLAEISAVCKEHGLWMHVDASWGGAAAFSERQRHKLAGAELADSLTVNPHKMLNVPVTCSFLLTPDTAVLHRANTLPAGYLFHGGVGDGEGEGASEPWDLADLTLQCGRRGDGLKLALAWVYYGADGFGAQIDRAFDTAAYLATLVQVSPDFDLLSSNPPPCLQVCFYYAPGGELPDDKEENTRRTKEMVARLVPKGFMVDYAPGEKGSFFRVVVNCQTLKGTVDGLVKALSDVGREVLEE</sequence>
<feature type="region of interest" description="Disordered" evidence="8">
    <location>
        <begin position="1"/>
        <end position="29"/>
    </location>
</feature>
<dbReference type="Pfam" id="PF00282">
    <property type="entry name" value="Pyridoxal_deC"/>
    <property type="match status" value="1"/>
</dbReference>
<evidence type="ECO:0000256" key="3">
    <source>
        <dbReference type="ARBA" id="ARBA00022793"/>
    </source>
</evidence>
<keyword evidence="5 7" id="KW-0456">Lyase</keyword>
<organism evidence="9 10">
    <name type="scientific">Monosporascus ibericus</name>
    <dbReference type="NCBI Taxonomy" id="155417"/>
    <lineage>
        <taxon>Eukaryota</taxon>
        <taxon>Fungi</taxon>
        <taxon>Dikarya</taxon>
        <taxon>Ascomycota</taxon>
        <taxon>Pezizomycotina</taxon>
        <taxon>Sordariomycetes</taxon>
        <taxon>Xylariomycetidae</taxon>
        <taxon>Xylariales</taxon>
        <taxon>Xylariales incertae sedis</taxon>
        <taxon>Monosporascus</taxon>
    </lineage>
</organism>
<name>A0A4Q4TDF8_9PEZI</name>
<dbReference type="PANTHER" id="PTHR45677">
    <property type="entry name" value="GLUTAMATE DECARBOXYLASE-RELATED"/>
    <property type="match status" value="1"/>
</dbReference>
<dbReference type="Proteomes" id="UP000293360">
    <property type="component" value="Unassembled WGS sequence"/>
</dbReference>
<evidence type="ECO:0000256" key="7">
    <source>
        <dbReference type="RuleBase" id="RU000382"/>
    </source>
</evidence>
<keyword evidence="10" id="KW-1185">Reference proteome</keyword>
<dbReference type="GO" id="GO:0019752">
    <property type="term" value="P:carboxylic acid metabolic process"/>
    <property type="evidence" value="ECO:0007669"/>
    <property type="project" value="InterPro"/>
</dbReference>
<evidence type="ECO:0000256" key="4">
    <source>
        <dbReference type="ARBA" id="ARBA00022898"/>
    </source>
</evidence>
<protein>
    <recommendedName>
        <fullName evidence="11">Glutamate decarboxylase</fullName>
    </recommendedName>
</protein>
<dbReference type="InterPro" id="IPR015421">
    <property type="entry name" value="PyrdxlP-dep_Trfase_major"/>
</dbReference>
<dbReference type="GO" id="GO:0005737">
    <property type="term" value="C:cytoplasm"/>
    <property type="evidence" value="ECO:0007669"/>
    <property type="project" value="TreeGrafter"/>
</dbReference>
<reference evidence="9 10" key="1">
    <citation type="submission" date="2018-06" db="EMBL/GenBank/DDBJ databases">
        <title>Complete Genomes of Monosporascus.</title>
        <authorList>
            <person name="Robinson A.J."/>
            <person name="Natvig D.O."/>
        </authorList>
    </citation>
    <scope>NUCLEOTIDE SEQUENCE [LARGE SCALE GENOMIC DNA]</scope>
    <source>
        <strain evidence="9 10">CBS 110550</strain>
    </source>
</reference>
<proteinExistence type="inferred from homology"/>
<dbReference type="InterPro" id="IPR002129">
    <property type="entry name" value="PyrdxlP-dep_de-COase"/>
</dbReference>
<evidence type="ECO:0000313" key="9">
    <source>
        <dbReference type="EMBL" id="RYP04781.1"/>
    </source>
</evidence>
<evidence type="ECO:0008006" key="11">
    <source>
        <dbReference type="Google" id="ProtNLM"/>
    </source>
</evidence>
<feature type="compositionally biased region" description="Low complexity" evidence="8">
    <location>
        <begin position="60"/>
        <end position="78"/>
    </location>
</feature>
<dbReference type="GO" id="GO:0016831">
    <property type="term" value="F:carboxy-lyase activity"/>
    <property type="evidence" value="ECO:0007669"/>
    <property type="project" value="UniProtKB-KW"/>
</dbReference>
<dbReference type="AlphaFoldDB" id="A0A4Q4TDF8"/>
<dbReference type="OrthoDB" id="392571at2759"/>
<dbReference type="EMBL" id="QJNU01000195">
    <property type="protein sequence ID" value="RYP04781.1"/>
    <property type="molecule type" value="Genomic_DNA"/>
</dbReference>
<dbReference type="SUPFAM" id="SSF53383">
    <property type="entry name" value="PLP-dependent transferases"/>
    <property type="match status" value="1"/>
</dbReference>
<evidence type="ECO:0000313" key="10">
    <source>
        <dbReference type="Proteomes" id="UP000293360"/>
    </source>
</evidence>
<evidence type="ECO:0000256" key="1">
    <source>
        <dbReference type="ARBA" id="ARBA00001933"/>
    </source>
</evidence>
<comment type="cofactor">
    <cofactor evidence="1 6 7">
        <name>pyridoxal 5'-phosphate</name>
        <dbReference type="ChEBI" id="CHEBI:597326"/>
    </cofactor>
</comment>
<dbReference type="GO" id="GO:0030170">
    <property type="term" value="F:pyridoxal phosphate binding"/>
    <property type="evidence" value="ECO:0007669"/>
    <property type="project" value="InterPro"/>
</dbReference>
<gene>
    <name evidence="9" type="ORF">DL764_004234</name>
</gene>
<comment type="caution">
    <text evidence="9">The sequence shown here is derived from an EMBL/GenBank/DDBJ whole genome shotgun (WGS) entry which is preliminary data.</text>
</comment>
<comment type="similarity">
    <text evidence="2 7">Belongs to the group II decarboxylase family.</text>
</comment>
<evidence type="ECO:0000256" key="5">
    <source>
        <dbReference type="ARBA" id="ARBA00023239"/>
    </source>
</evidence>
<evidence type="ECO:0000256" key="2">
    <source>
        <dbReference type="ARBA" id="ARBA00009533"/>
    </source>
</evidence>
<evidence type="ECO:0000256" key="8">
    <source>
        <dbReference type="SAM" id="MobiDB-lite"/>
    </source>
</evidence>
<feature type="region of interest" description="Disordered" evidence="8">
    <location>
        <begin position="60"/>
        <end position="81"/>
    </location>
</feature>
<feature type="modified residue" description="N6-(pyridoxal phosphate)lysine" evidence="6">
    <location>
        <position position="346"/>
    </location>
</feature>
<accession>A0A4Q4TDF8</accession>
<evidence type="ECO:0000256" key="6">
    <source>
        <dbReference type="PIRSR" id="PIRSR602129-50"/>
    </source>
</evidence>
<dbReference type="PANTHER" id="PTHR45677:SF8">
    <property type="entry name" value="CYSTEINE SULFINIC ACID DECARBOXYLASE"/>
    <property type="match status" value="1"/>
</dbReference>
<keyword evidence="4 6" id="KW-0663">Pyridoxal phosphate</keyword>
<dbReference type="InterPro" id="IPR015424">
    <property type="entry name" value="PyrdxlP-dep_Trfase"/>
</dbReference>